<dbReference type="GO" id="GO:0006355">
    <property type="term" value="P:regulation of DNA-templated transcription"/>
    <property type="evidence" value="ECO:0007669"/>
    <property type="project" value="TreeGrafter"/>
</dbReference>
<dbReference type="PROSITE" id="PS50110">
    <property type="entry name" value="RESPONSE_REGULATORY"/>
    <property type="match status" value="1"/>
</dbReference>
<dbReference type="AlphaFoldDB" id="A0A9X2CB69"/>
<dbReference type="InterPro" id="IPR001789">
    <property type="entry name" value="Sig_transdc_resp-reg_receiver"/>
</dbReference>
<evidence type="ECO:0000256" key="3">
    <source>
        <dbReference type="ARBA" id="ARBA00023015"/>
    </source>
</evidence>
<keyword evidence="3" id="KW-0805">Transcription regulation</keyword>
<dbReference type="GO" id="GO:0032993">
    <property type="term" value="C:protein-DNA complex"/>
    <property type="evidence" value="ECO:0007669"/>
    <property type="project" value="TreeGrafter"/>
</dbReference>
<keyword evidence="2" id="KW-0902">Two-component regulatory system</keyword>
<keyword evidence="4" id="KW-0238">DNA-binding</keyword>
<evidence type="ECO:0000256" key="2">
    <source>
        <dbReference type="ARBA" id="ARBA00023012"/>
    </source>
</evidence>
<evidence type="ECO:0000256" key="6">
    <source>
        <dbReference type="PROSITE-ProRule" id="PRU00169"/>
    </source>
</evidence>
<keyword evidence="5" id="KW-0804">Transcription</keyword>
<dbReference type="RefSeq" id="WP_188926585.1">
    <property type="nucleotide sequence ID" value="NZ_BMQI01000048.1"/>
</dbReference>
<keyword evidence="9" id="KW-1185">Reference proteome</keyword>
<dbReference type="InterPro" id="IPR039420">
    <property type="entry name" value="WalR-like"/>
</dbReference>
<evidence type="ECO:0000256" key="4">
    <source>
        <dbReference type="ARBA" id="ARBA00023125"/>
    </source>
</evidence>
<dbReference type="PANTHER" id="PTHR48111">
    <property type="entry name" value="REGULATOR OF RPOS"/>
    <property type="match status" value="1"/>
</dbReference>
<comment type="caution">
    <text evidence="8">The sequence shown here is derived from an EMBL/GenBank/DDBJ whole genome shotgun (WGS) entry which is preliminary data.</text>
</comment>
<dbReference type="SUPFAM" id="SSF52172">
    <property type="entry name" value="CheY-like"/>
    <property type="match status" value="1"/>
</dbReference>
<keyword evidence="1 6" id="KW-0597">Phosphoprotein</keyword>
<evidence type="ECO:0000256" key="1">
    <source>
        <dbReference type="ARBA" id="ARBA00022553"/>
    </source>
</evidence>
<organism evidence="8 9">
    <name type="scientific">Shewanella algicola</name>
    <dbReference type="NCBI Taxonomy" id="640633"/>
    <lineage>
        <taxon>Bacteria</taxon>
        <taxon>Pseudomonadati</taxon>
        <taxon>Pseudomonadota</taxon>
        <taxon>Gammaproteobacteria</taxon>
        <taxon>Alteromonadales</taxon>
        <taxon>Shewanellaceae</taxon>
        <taxon>Shewanella</taxon>
    </lineage>
</organism>
<evidence type="ECO:0000256" key="5">
    <source>
        <dbReference type="ARBA" id="ARBA00023163"/>
    </source>
</evidence>
<dbReference type="SMART" id="SM00448">
    <property type="entry name" value="REC"/>
    <property type="match status" value="1"/>
</dbReference>
<dbReference type="PANTHER" id="PTHR48111:SF1">
    <property type="entry name" value="TWO-COMPONENT RESPONSE REGULATOR ORR33"/>
    <property type="match status" value="1"/>
</dbReference>
<accession>A0A9X2CB69</accession>
<name>A0A9X2CB69_9GAMM</name>
<feature type="modified residue" description="4-aspartylphosphate" evidence="6">
    <location>
        <position position="56"/>
    </location>
</feature>
<reference evidence="8" key="1">
    <citation type="submission" date="2022-01" db="EMBL/GenBank/DDBJ databases">
        <title>Whole genome-based taxonomy of the Shewanellaceae.</title>
        <authorList>
            <person name="Martin-Rodriguez A.J."/>
        </authorList>
    </citation>
    <scope>NUCLEOTIDE SEQUENCE</scope>
    <source>
        <strain evidence="8">DSM 23803</strain>
    </source>
</reference>
<dbReference type="InterPro" id="IPR011006">
    <property type="entry name" value="CheY-like_superfamily"/>
</dbReference>
<dbReference type="GO" id="GO:0000156">
    <property type="term" value="F:phosphorelay response regulator activity"/>
    <property type="evidence" value="ECO:0007669"/>
    <property type="project" value="TreeGrafter"/>
</dbReference>
<evidence type="ECO:0000313" key="8">
    <source>
        <dbReference type="EMBL" id="MCL1107140.1"/>
    </source>
</evidence>
<sequence length="138" mass="15382">MSTEKLAKVLIIDDEHSSIEVMTTMLESTMTVYVAETAEEGYNLLQLHDIDIILLDVDLPDLSGFDLCKKIKSEQSFVDIPVIFISGYKDLIFEIQAFEAGGIDYLTKPISPVKMLIRMSVALNVTLPIPSSKTIKID</sequence>
<dbReference type="GO" id="GO:0000976">
    <property type="term" value="F:transcription cis-regulatory region binding"/>
    <property type="evidence" value="ECO:0007669"/>
    <property type="project" value="TreeGrafter"/>
</dbReference>
<protein>
    <submittedName>
        <fullName evidence="8">Response regulator</fullName>
    </submittedName>
</protein>
<evidence type="ECO:0000259" key="7">
    <source>
        <dbReference type="PROSITE" id="PS50110"/>
    </source>
</evidence>
<evidence type="ECO:0000313" key="9">
    <source>
        <dbReference type="Proteomes" id="UP001139408"/>
    </source>
</evidence>
<dbReference type="GO" id="GO:0005829">
    <property type="term" value="C:cytosol"/>
    <property type="evidence" value="ECO:0007669"/>
    <property type="project" value="TreeGrafter"/>
</dbReference>
<feature type="domain" description="Response regulatory" evidence="7">
    <location>
        <begin position="8"/>
        <end position="123"/>
    </location>
</feature>
<dbReference type="Pfam" id="PF00072">
    <property type="entry name" value="Response_reg"/>
    <property type="match status" value="1"/>
</dbReference>
<dbReference type="EMBL" id="JAKILJ010000050">
    <property type="protein sequence ID" value="MCL1107140.1"/>
    <property type="molecule type" value="Genomic_DNA"/>
</dbReference>
<dbReference type="Gene3D" id="3.40.50.2300">
    <property type="match status" value="1"/>
</dbReference>
<proteinExistence type="predicted"/>
<dbReference type="Proteomes" id="UP001139408">
    <property type="component" value="Unassembled WGS sequence"/>
</dbReference>
<gene>
    <name evidence="8" type="ORF">L2749_18120</name>
</gene>